<dbReference type="PANTHER" id="PTHR30349:SF41">
    <property type="entry name" value="INTEGRASE_RECOMBINASE PROTEIN MJ0367-RELATED"/>
    <property type="match status" value="1"/>
</dbReference>
<dbReference type="InterPro" id="IPR050090">
    <property type="entry name" value="Tyrosine_recombinase_XerCD"/>
</dbReference>
<organism evidence="5">
    <name type="scientific">Corethron hystrix</name>
    <dbReference type="NCBI Taxonomy" id="216773"/>
    <lineage>
        <taxon>Eukaryota</taxon>
        <taxon>Sar</taxon>
        <taxon>Stramenopiles</taxon>
        <taxon>Ochrophyta</taxon>
        <taxon>Bacillariophyta</taxon>
        <taxon>Coscinodiscophyceae</taxon>
        <taxon>Corethrophycidae</taxon>
        <taxon>Corethrales</taxon>
        <taxon>Corethraceae</taxon>
        <taxon>Corethron</taxon>
    </lineage>
</organism>
<dbReference type="InterPro" id="IPR002104">
    <property type="entry name" value="Integrase_catalytic"/>
</dbReference>
<dbReference type="Gene3D" id="1.10.443.10">
    <property type="entry name" value="Intergrase catalytic core"/>
    <property type="match status" value="1"/>
</dbReference>
<dbReference type="PANTHER" id="PTHR30349">
    <property type="entry name" value="PHAGE INTEGRASE-RELATED"/>
    <property type="match status" value="1"/>
</dbReference>
<dbReference type="GO" id="GO:0003677">
    <property type="term" value="F:DNA binding"/>
    <property type="evidence" value="ECO:0007669"/>
    <property type="project" value="UniProtKB-KW"/>
</dbReference>
<sequence length="508" mass="55894">MPRHWDRTIFIAALPKASSLTPPPLQPRPMWIVVMFSAVVIPTGGLLVSTSHVLRRNQKHVRSLLNPTKIWQAATPSADDDADFGDETFRMRDFYRFCTSCGTPAPVTGRSGTPSRYCGNCGLSLLRDSVDVDAAQRVRDGYGDGDGDDNDDDIAPSSMKLSDYVQSIFLPLRREEVSDNTYRIEHGFWTDAGGLLSTVGDVPLCGLGPIHWEAHLRALRERNCATRTQALHRSAYAAALRHAEHVGYVPKGTGEVRKVRARRDRRGRTRDIQPLAAEEVERLLDHASSPMHRAIFGLGVGAGLRPAELCGAHWEDVDFARGMLKVRGTKTTSAWATIPMTDLARREMGRYAIYLLQKKHGVTFTMNGEKATLGHPGDNGIDSNKDNLVQTDIDPFGQDLHTSLRAHLRGLCFAHPRTHQPISSFKKALSSSAKAAGINIDVATGEPRRVFPYLLRHSFATLAATSSPPVPLPVAQKVMRHTSSKMLLDVYAEAGALVVRDGLSNFKL</sequence>
<evidence type="ECO:0000256" key="2">
    <source>
        <dbReference type="ARBA" id="ARBA00023172"/>
    </source>
</evidence>
<evidence type="ECO:0000256" key="3">
    <source>
        <dbReference type="SAM" id="MobiDB-lite"/>
    </source>
</evidence>
<keyword evidence="1" id="KW-0238">DNA-binding</keyword>
<dbReference type="GO" id="GO:0015074">
    <property type="term" value="P:DNA integration"/>
    <property type="evidence" value="ECO:0007669"/>
    <property type="project" value="InterPro"/>
</dbReference>
<dbReference type="InterPro" id="IPR013762">
    <property type="entry name" value="Integrase-like_cat_sf"/>
</dbReference>
<reference evidence="5" key="1">
    <citation type="submission" date="2021-01" db="EMBL/GenBank/DDBJ databases">
        <authorList>
            <person name="Corre E."/>
            <person name="Pelletier E."/>
            <person name="Niang G."/>
            <person name="Scheremetjew M."/>
            <person name="Finn R."/>
            <person name="Kale V."/>
            <person name="Holt S."/>
            <person name="Cochrane G."/>
            <person name="Meng A."/>
            <person name="Brown T."/>
            <person name="Cohen L."/>
        </authorList>
    </citation>
    <scope>NUCLEOTIDE SEQUENCE</scope>
    <source>
        <strain evidence="5">308</strain>
    </source>
</reference>
<dbReference type="SUPFAM" id="SSF56349">
    <property type="entry name" value="DNA breaking-rejoining enzymes"/>
    <property type="match status" value="1"/>
</dbReference>
<dbReference type="AlphaFoldDB" id="A0A7S1BN00"/>
<feature type="compositionally biased region" description="Acidic residues" evidence="3">
    <location>
        <begin position="143"/>
        <end position="154"/>
    </location>
</feature>
<evidence type="ECO:0000313" key="5">
    <source>
        <dbReference type="EMBL" id="CAD8892737.1"/>
    </source>
</evidence>
<dbReference type="InterPro" id="IPR011010">
    <property type="entry name" value="DNA_brk_join_enz"/>
</dbReference>
<name>A0A7S1BN00_9STRA</name>
<feature type="domain" description="Tyr recombinase" evidence="4">
    <location>
        <begin position="270"/>
        <end position="504"/>
    </location>
</feature>
<evidence type="ECO:0000256" key="1">
    <source>
        <dbReference type="ARBA" id="ARBA00023125"/>
    </source>
</evidence>
<keyword evidence="2" id="KW-0233">DNA recombination</keyword>
<evidence type="ECO:0000259" key="4">
    <source>
        <dbReference type="PROSITE" id="PS51898"/>
    </source>
</evidence>
<feature type="region of interest" description="Disordered" evidence="3">
    <location>
        <begin position="138"/>
        <end position="157"/>
    </location>
</feature>
<protein>
    <recommendedName>
        <fullName evidence="4">Tyr recombinase domain-containing protein</fullName>
    </recommendedName>
</protein>
<dbReference type="CDD" id="cd00397">
    <property type="entry name" value="DNA_BRE_C"/>
    <property type="match status" value="1"/>
</dbReference>
<dbReference type="EMBL" id="HBFR01027593">
    <property type="protein sequence ID" value="CAD8892737.1"/>
    <property type="molecule type" value="Transcribed_RNA"/>
</dbReference>
<dbReference type="Pfam" id="PF00589">
    <property type="entry name" value="Phage_integrase"/>
    <property type="match status" value="1"/>
</dbReference>
<dbReference type="GO" id="GO:0006310">
    <property type="term" value="P:DNA recombination"/>
    <property type="evidence" value="ECO:0007669"/>
    <property type="project" value="UniProtKB-KW"/>
</dbReference>
<gene>
    <name evidence="5" type="ORF">CHYS00102_LOCUS19946</name>
</gene>
<dbReference type="PROSITE" id="PS51898">
    <property type="entry name" value="TYR_RECOMBINASE"/>
    <property type="match status" value="1"/>
</dbReference>
<accession>A0A7S1BN00</accession>
<proteinExistence type="predicted"/>